<gene>
    <name evidence="4" type="ORF">EA462_02060</name>
</gene>
<comment type="similarity">
    <text evidence="1">Belongs to the sulfatase family.</text>
</comment>
<evidence type="ECO:0000256" key="1">
    <source>
        <dbReference type="ARBA" id="ARBA00008779"/>
    </source>
</evidence>
<protein>
    <submittedName>
        <fullName evidence="4">Sulfatase</fullName>
    </submittedName>
</protein>
<name>A0A3N6P4U2_9EURY</name>
<dbReference type="PANTHER" id="PTHR42693">
    <property type="entry name" value="ARYLSULFATASE FAMILY MEMBER"/>
    <property type="match status" value="1"/>
</dbReference>
<dbReference type="PANTHER" id="PTHR42693:SF33">
    <property type="entry name" value="ARYLSULFATASE"/>
    <property type="match status" value="1"/>
</dbReference>
<feature type="region of interest" description="Disordered" evidence="2">
    <location>
        <begin position="333"/>
        <end position="362"/>
    </location>
</feature>
<evidence type="ECO:0000259" key="3">
    <source>
        <dbReference type="Pfam" id="PF00884"/>
    </source>
</evidence>
<dbReference type="Pfam" id="PF00884">
    <property type="entry name" value="Sulfatase"/>
    <property type="match status" value="1"/>
</dbReference>
<dbReference type="EMBL" id="REFY01000001">
    <property type="protein sequence ID" value="RQG93019.1"/>
    <property type="molecule type" value="Genomic_DNA"/>
</dbReference>
<accession>A0A3N6P4U2</accession>
<evidence type="ECO:0000256" key="2">
    <source>
        <dbReference type="SAM" id="MobiDB-lite"/>
    </source>
</evidence>
<sequence>MKVLLLTIDAWRASHASFVDGSDLGLRRTVAAGCELTPHLASFARDGVAFSRAVAHGPATPYAFPSLFTSTLPLDRGGYERITADRTLLTEPLSDAGWTCTGVHSNPWLKAENGYGRGYECYADVGEFSLPLLERGRNLLHDRFETDDRVFRAVQRIYRRVRTPLRFVADAESEVDFAVGALSSAGDHEFVWVHLLTPHAPYEPPPRHQHRVGIDHAVSDSQPLVRRAQRDPESLTSDEKRTVRRLYAASVRHADEQIAALLSSVDDETLAIVTADHGEALFEHGQVGHEPALYDELLRVPLLIRPPGGTRARTNETLVRHADLAPTVLDYAGIEPPDSYEGRSLRPIVDGTDDRRTDDESGIRPAIAEVASRPGAPGRIDRTALQIVVRTADRKAYFDRGETRCFDLESDPRERRPVRDHPDSEWSELLSVLAARVNSIEETLAGEADASYDESTERRLRDLGYLE</sequence>
<keyword evidence="5" id="KW-1185">Reference proteome</keyword>
<proteinExistence type="inferred from homology"/>
<reference evidence="4 5" key="1">
    <citation type="submission" date="2018-10" db="EMBL/GenBank/DDBJ databases">
        <title>Natrarchaeobius chitinivorans gen. nov., sp. nov., and Natrarchaeobius haloalkaliphilus sp. nov., alkaliphilic, chitin-utilizing haloarchaea from hypersaline alkaline lakes.</title>
        <authorList>
            <person name="Sorokin D.Y."/>
            <person name="Elcheninov A.G."/>
            <person name="Kostrikina N.A."/>
            <person name="Bale N.J."/>
            <person name="Sinninghe Damste J.S."/>
            <person name="Khijniak T.V."/>
            <person name="Kublanov I.V."/>
            <person name="Toshchakov S.V."/>
        </authorList>
    </citation>
    <scope>NUCLEOTIDE SEQUENCE [LARGE SCALE GENOMIC DNA]</scope>
    <source>
        <strain evidence="4 5">AArcht-Sl</strain>
    </source>
</reference>
<dbReference type="OrthoDB" id="3164at2157"/>
<feature type="compositionally biased region" description="Basic and acidic residues" evidence="2">
    <location>
        <begin position="352"/>
        <end position="362"/>
    </location>
</feature>
<dbReference type="InterPro" id="IPR017850">
    <property type="entry name" value="Alkaline_phosphatase_core_sf"/>
</dbReference>
<dbReference type="Proteomes" id="UP000273828">
    <property type="component" value="Unassembled WGS sequence"/>
</dbReference>
<dbReference type="CDD" id="cd16148">
    <property type="entry name" value="sulfatase_like"/>
    <property type="match status" value="1"/>
</dbReference>
<feature type="domain" description="Sulfatase N-terminal" evidence="3">
    <location>
        <begin position="4"/>
        <end position="334"/>
    </location>
</feature>
<dbReference type="AlphaFoldDB" id="A0A3N6P4U2"/>
<dbReference type="InterPro" id="IPR050738">
    <property type="entry name" value="Sulfatase"/>
</dbReference>
<comment type="caution">
    <text evidence="4">The sequence shown here is derived from an EMBL/GenBank/DDBJ whole genome shotgun (WGS) entry which is preliminary data.</text>
</comment>
<evidence type="ECO:0000313" key="4">
    <source>
        <dbReference type="EMBL" id="RQG93019.1"/>
    </source>
</evidence>
<evidence type="ECO:0000313" key="5">
    <source>
        <dbReference type="Proteomes" id="UP000273828"/>
    </source>
</evidence>
<dbReference type="SUPFAM" id="SSF53649">
    <property type="entry name" value="Alkaline phosphatase-like"/>
    <property type="match status" value="1"/>
</dbReference>
<dbReference type="GO" id="GO:0004065">
    <property type="term" value="F:arylsulfatase activity"/>
    <property type="evidence" value="ECO:0007669"/>
    <property type="project" value="TreeGrafter"/>
</dbReference>
<dbReference type="RefSeq" id="WP_124176904.1">
    <property type="nucleotide sequence ID" value="NZ_REFY01000001.1"/>
</dbReference>
<dbReference type="InterPro" id="IPR000917">
    <property type="entry name" value="Sulfatase_N"/>
</dbReference>
<dbReference type="Gene3D" id="3.40.720.10">
    <property type="entry name" value="Alkaline Phosphatase, subunit A"/>
    <property type="match status" value="1"/>
</dbReference>
<organism evidence="4 5">
    <name type="scientific">Natrarchaeobius halalkaliphilus</name>
    <dbReference type="NCBI Taxonomy" id="1679091"/>
    <lineage>
        <taxon>Archaea</taxon>
        <taxon>Methanobacteriati</taxon>
        <taxon>Methanobacteriota</taxon>
        <taxon>Stenosarchaea group</taxon>
        <taxon>Halobacteria</taxon>
        <taxon>Halobacteriales</taxon>
        <taxon>Natrialbaceae</taxon>
        <taxon>Natrarchaeobius</taxon>
    </lineage>
</organism>